<dbReference type="AlphaFoldDB" id="A0A8X7WFH6"/>
<protein>
    <submittedName>
        <fullName evidence="1">Uncharacterized protein</fullName>
    </submittedName>
</protein>
<name>A0A8X7WFH6_BRACI</name>
<dbReference type="Proteomes" id="UP000886595">
    <property type="component" value="Unassembled WGS sequence"/>
</dbReference>
<keyword evidence="2" id="KW-1185">Reference proteome</keyword>
<accession>A0A8X7WFH6</accession>
<gene>
    <name evidence="1" type="ORF">Bca52824_011517</name>
</gene>
<dbReference type="EMBL" id="JAAMPC010000002">
    <property type="protein sequence ID" value="KAG2328789.1"/>
    <property type="molecule type" value="Genomic_DNA"/>
</dbReference>
<evidence type="ECO:0000313" key="1">
    <source>
        <dbReference type="EMBL" id="KAG2328789.1"/>
    </source>
</evidence>
<organism evidence="1 2">
    <name type="scientific">Brassica carinata</name>
    <name type="common">Ethiopian mustard</name>
    <name type="synonym">Abyssinian cabbage</name>
    <dbReference type="NCBI Taxonomy" id="52824"/>
    <lineage>
        <taxon>Eukaryota</taxon>
        <taxon>Viridiplantae</taxon>
        <taxon>Streptophyta</taxon>
        <taxon>Embryophyta</taxon>
        <taxon>Tracheophyta</taxon>
        <taxon>Spermatophyta</taxon>
        <taxon>Magnoliopsida</taxon>
        <taxon>eudicotyledons</taxon>
        <taxon>Gunneridae</taxon>
        <taxon>Pentapetalae</taxon>
        <taxon>rosids</taxon>
        <taxon>malvids</taxon>
        <taxon>Brassicales</taxon>
        <taxon>Brassicaceae</taxon>
        <taxon>Brassiceae</taxon>
        <taxon>Brassica</taxon>
    </lineage>
</organism>
<reference evidence="1 2" key="1">
    <citation type="submission" date="2020-02" db="EMBL/GenBank/DDBJ databases">
        <authorList>
            <person name="Ma Q."/>
            <person name="Huang Y."/>
            <person name="Song X."/>
            <person name="Pei D."/>
        </authorList>
    </citation>
    <scope>NUCLEOTIDE SEQUENCE [LARGE SCALE GENOMIC DNA]</scope>
    <source>
        <strain evidence="1">Sxm20200214</strain>
        <tissue evidence="1">Leaf</tissue>
    </source>
</reference>
<comment type="caution">
    <text evidence="1">The sequence shown here is derived from an EMBL/GenBank/DDBJ whole genome shotgun (WGS) entry which is preliminary data.</text>
</comment>
<proteinExistence type="predicted"/>
<evidence type="ECO:0000313" key="2">
    <source>
        <dbReference type="Proteomes" id="UP000886595"/>
    </source>
</evidence>
<sequence>MVGKSTPAISSEIAAEVGADRRNLALSDAQRFQSIGSDDREEVHIGSSSWHFLPDFAAASSHAFITTLPSNCGSPSQPLYSLRWTNTDVTGLNRGAFDVEDSKLVKLRDSTMWNRLLIRRGSITVPDALEMLRNRHLADWKRLPLADALVDGLLAAITKRVFHGDNSSFSTPLSRKKSNPIETMRQGCLVDNSCLWTPWPWRMIGVLPSPSPSCRRRNAAFVGRGWRHPSYFCFKLLSGEAFGVEDFRRRHLLLPLGGNAHGADQCGEENPVPNPALIGRNLRITETQWMLKFKIYHRTKTSEPAVFLAQMGPQDVLPQEVPSIFVMAGSPMAWEKTNPHRYRSAEEGDRLGHNKSVTAQYAPPDLSVEAQPADAIPRAICTLARGSLSEPEEDSSSVLVNGS</sequence>